<gene>
    <name evidence="2" type="ORF">HG15A2_43430</name>
</gene>
<keyword evidence="1" id="KW-1133">Transmembrane helix</keyword>
<evidence type="ECO:0000313" key="2">
    <source>
        <dbReference type="EMBL" id="QDT01001.1"/>
    </source>
</evidence>
<name>A0A517N1J5_9BACT</name>
<keyword evidence="1" id="KW-0812">Transmembrane</keyword>
<keyword evidence="1" id="KW-0472">Membrane</keyword>
<sequence>MLDFSLFKEHRGSLQKRGPHYGKLTVFYAPINAGVRTKPLIYPGLNRYYAYWRQFSGFRPVRRAVWFRYRLASCLAGPGPIHTIGANRMAIESTELTANRFQSLINTAALLVVGGFLGAVAVAYFSGGSPTGQWGTVVNATASQGEDNFTIATGLVDQDLEGFFFLDFITGDLRGAILSRRTGKFSGFFEYNVQADFGTQTQNPKYLMVTGLADLPRGKGPSQLARCVVYVAEATSGQVYAYALPYNGSLNAKGSPQQGSFIMVDGGPFRTTFVRGQ</sequence>
<keyword evidence="3" id="KW-1185">Reference proteome</keyword>
<feature type="transmembrane region" description="Helical" evidence="1">
    <location>
        <begin position="104"/>
        <end position="125"/>
    </location>
</feature>
<dbReference type="KEGG" id="amob:HG15A2_43430"/>
<evidence type="ECO:0000313" key="3">
    <source>
        <dbReference type="Proteomes" id="UP000319852"/>
    </source>
</evidence>
<proteinExistence type="predicted"/>
<dbReference type="Proteomes" id="UP000319852">
    <property type="component" value="Chromosome"/>
</dbReference>
<organism evidence="2 3">
    <name type="scientific">Adhaeretor mobilis</name>
    <dbReference type="NCBI Taxonomy" id="1930276"/>
    <lineage>
        <taxon>Bacteria</taxon>
        <taxon>Pseudomonadati</taxon>
        <taxon>Planctomycetota</taxon>
        <taxon>Planctomycetia</taxon>
        <taxon>Pirellulales</taxon>
        <taxon>Lacipirellulaceae</taxon>
        <taxon>Adhaeretor</taxon>
    </lineage>
</organism>
<dbReference type="EMBL" id="CP036263">
    <property type="protein sequence ID" value="QDT01001.1"/>
    <property type="molecule type" value="Genomic_DNA"/>
</dbReference>
<evidence type="ECO:0000256" key="1">
    <source>
        <dbReference type="SAM" id="Phobius"/>
    </source>
</evidence>
<accession>A0A517N1J5</accession>
<dbReference type="AlphaFoldDB" id="A0A517N1J5"/>
<protein>
    <submittedName>
        <fullName evidence="2">Uncharacterized protein</fullName>
    </submittedName>
</protein>
<reference evidence="2 3" key="1">
    <citation type="submission" date="2019-02" db="EMBL/GenBank/DDBJ databases">
        <title>Deep-cultivation of Planctomycetes and their phenomic and genomic characterization uncovers novel biology.</title>
        <authorList>
            <person name="Wiegand S."/>
            <person name="Jogler M."/>
            <person name="Boedeker C."/>
            <person name="Pinto D."/>
            <person name="Vollmers J."/>
            <person name="Rivas-Marin E."/>
            <person name="Kohn T."/>
            <person name="Peeters S.H."/>
            <person name="Heuer A."/>
            <person name="Rast P."/>
            <person name="Oberbeckmann S."/>
            <person name="Bunk B."/>
            <person name="Jeske O."/>
            <person name="Meyerdierks A."/>
            <person name="Storesund J.E."/>
            <person name="Kallscheuer N."/>
            <person name="Luecker S."/>
            <person name="Lage O.M."/>
            <person name="Pohl T."/>
            <person name="Merkel B.J."/>
            <person name="Hornburger P."/>
            <person name="Mueller R.-W."/>
            <person name="Bruemmer F."/>
            <person name="Labrenz M."/>
            <person name="Spormann A.M."/>
            <person name="Op den Camp H."/>
            <person name="Overmann J."/>
            <person name="Amann R."/>
            <person name="Jetten M.S.M."/>
            <person name="Mascher T."/>
            <person name="Medema M.H."/>
            <person name="Devos D.P."/>
            <person name="Kaster A.-K."/>
            <person name="Ovreas L."/>
            <person name="Rohde M."/>
            <person name="Galperin M.Y."/>
            <person name="Jogler C."/>
        </authorList>
    </citation>
    <scope>NUCLEOTIDE SEQUENCE [LARGE SCALE GENOMIC DNA]</scope>
    <source>
        <strain evidence="2 3">HG15A2</strain>
    </source>
</reference>